<organism evidence="3 4">
    <name type="scientific">Blastopirellula marina</name>
    <dbReference type="NCBI Taxonomy" id="124"/>
    <lineage>
        <taxon>Bacteria</taxon>
        <taxon>Pseudomonadati</taxon>
        <taxon>Planctomycetota</taxon>
        <taxon>Planctomycetia</taxon>
        <taxon>Pirellulales</taxon>
        <taxon>Pirellulaceae</taxon>
        <taxon>Blastopirellula</taxon>
    </lineage>
</organism>
<dbReference type="Gene3D" id="3.40.50.720">
    <property type="entry name" value="NAD(P)-binding Rossmann-like Domain"/>
    <property type="match status" value="1"/>
</dbReference>
<gene>
    <name evidence="3" type="ORF">C5Y93_28395</name>
</gene>
<evidence type="ECO:0000256" key="1">
    <source>
        <dbReference type="ARBA" id="ARBA00006484"/>
    </source>
</evidence>
<keyword evidence="2" id="KW-0560">Oxidoreductase</keyword>
<evidence type="ECO:0000313" key="3">
    <source>
        <dbReference type="EMBL" id="PQO42264.1"/>
    </source>
</evidence>
<evidence type="ECO:0000256" key="2">
    <source>
        <dbReference type="ARBA" id="ARBA00023002"/>
    </source>
</evidence>
<name>A0A2S8GDU8_9BACT</name>
<dbReference type="GO" id="GO:0016491">
    <property type="term" value="F:oxidoreductase activity"/>
    <property type="evidence" value="ECO:0007669"/>
    <property type="project" value="UniProtKB-KW"/>
</dbReference>
<dbReference type="Pfam" id="PF13561">
    <property type="entry name" value="adh_short_C2"/>
    <property type="match status" value="1"/>
</dbReference>
<reference evidence="3 4" key="1">
    <citation type="submission" date="2018-02" db="EMBL/GenBank/DDBJ databases">
        <title>Comparative genomes isolates from brazilian mangrove.</title>
        <authorList>
            <person name="Araujo J.E."/>
            <person name="Taketani R.G."/>
            <person name="Silva M.C.P."/>
            <person name="Loureco M.V."/>
            <person name="Andreote F.D."/>
        </authorList>
    </citation>
    <scope>NUCLEOTIDE SEQUENCE [LARGE SCALE GENOMIC DNA]</scope>
    <source>
        <strain evidence="3 4">Nap-Phe MGV</strain>
    </source>
</reference>
<proteinExistence type="inferred from homology"/>
<dbReference type="PRINTS" id="PR00081">
    <property type="entry name" value="GDHRDH"/>
</dbReference>
<dbReference type="OrthoDB" id="9803333at2"/>
<comment type="caution">
    <text evidence="3">The sequence shown here is derived from an EMBL/GenBank/DDBJ whole genome shotgun (WGS) entry which is preliminary data.</text>
</comment>
<protein>
    <submittedName>
        <fullName evidence="3">Oxidoreductase</fullName>
    </submittedName>
</protein>
<dbReference type="PANTHER" id="PTHR43639:SF1">
    <property type="entry name" value="SHORT-CHAIN DEHYDROGENASE_REDUCTASE FAMILY PROTEIN"/>
    <property type="match status" value="1"/>
</dbReference>
<dbReference type="EMBL" id="PUHZ01000025">
    <property type="protein sequence ID" value="PQO42264.1"/>
    <property type="molecule type" value="Genomic_DNA"/>
</dbReference>
<dbReference type="InterPro" id="IPR002347">
    <property type="entry name" value="SDR_fam"/>
</dbReference>
<dbReference type="PANTHER" id="PTHR43639">
    <property type="entry name" value="OXIDOREDUCTASE, SHORT-CHAIN DEHYDROGENASE/REDUCTASE FAMILY (AFU_ORTHOLOGUE AFUA_5G02870)"/>
    <property type="match status" value="1"/>
</dbReference>
<dbReference type="AlphaFoldDB" id="A0A2S8GDU8"/>
<accession>A0A2S8GDU8</accession>
<dbReference type="PRINTS" id="PR00080">
    <property type="entry name" value="SDRFAMILY"/>
</dbReference>
<dbReference type="SUPFAM" id="SSF51735">
    <property type="entry name" value="NAD(P)-binding Rossmann-fold domains"/>
    <property type="match status" value="1"/>
</dbReference>
<dbReference type="FunFam" id="3.40.50.720:FF:000084">
    <property type="entry name" value="Short-chain dehydrogenase reductase"/>
    <property type="match status" value="1"/>
</dbReference>
<dbReference type="InterPro" id="IPR036291">
    <property type="entry name" value="NAD(P)-bd_dom_sf"/>
</dbReference>
<sequence length="266" mass="28709">MTSGKERTFGNVKPVALITGSAKRVGRAIAKHFAEQGYRIAVHANQSMDEAKEFAVELKGEGIEASAFQADITKETEVKDLIDYVYFYFGRIDVLVNSASVFFPTPLSELETDDIEKLFQVNTFSVLNTSRWAARKMAEQATGGAIVNIADWSVVRPAKDFTAYIASKGALTTLTRSLAIDLAAIHPSIRVNAVLPGQVLLPPDAGEKKRQAAIDATLVKRLGDPADVAQAVQFLVESPFVTGVCLPVDGGRTIFGGEFYDATVHG</sequence>
<evidence type="ECO:0000313" key="4">
    <source>
        <dbReference type="Proteomes" id="UP000237819"/>
    </source>
</evidence>
<comment type="similarity">
    <text evidence="1">Belongs to the short-chain dehydrogenases/reductases (SDR) family.</text>
</comment>
<dbReference type="Proteomes" id="UP000237819">
    <property type="component" value="Unassembled WGS sequence"/>
</dbReference>
<dbReference type="RefSeq" id="WP_105338845.1">
    <property type="nucleotide sequence ID" value="NZ_PUHZ01000025.1"/>
</dbReference>